<dbReference type="EMBL" id="CM045879">
    <property type="protein sequence ID" value="KAI7938628.1"/>
    <property type="molecule type" value="Genomic_DNA"/>
</dbReference>
<accession>A0ACC0DSY2</accession>
<comment type="caution">
    <text evidence="1">The sequence shown here is derived from an EMBL/GenBank/DDBJ whole genome shotgun (WGS) entry which is preliminary data.</text>
</comment>
<reference evidence="2" key="1">
    <citation type="journal article" date="2018" name="BMC Genomics">
        <title>Genomic insights into host adaptation between the wheat stripe rust pathogen (Puccinia striiformis f. sp. tritici) and the barley stripe rust pathogen (Puccinia striiformis f. sp. hordei).</title>
        <authorList>
            <person name="Xia C."/>
            <person name="Wang M."/>
            <person name="Yin C."/>
            <person name="Cornejo O.E."/>
            <person name="Hulbert S.H."/>
            <person name="Chen X."/>
        </authorList>
    </citation>
    <scope>NUCLEOTIDE SEQUENCE [LARGE SCALE GENOMIC DNA]</scope>
    <source>
        <strain evidence="2">93-210</strain>
    </source>
</reference>
<proteinExistence type="predicted"/>
<keyword evidence="2" id="KW-1185">Reference proteome</keyword>
<evidence type="ECO:0000313" key="2">
    <source>
        <dbReference type="Proteomes" id="UP001060170"/>
    </source>
</evidence>
<name>A0ACC0DSY2_9BASI</name>
<reference evidence="1 2" key="3">
    <citation type="journal article" date="2022" name="Microbiol. Spectr.">
        <title>Folding features and dynamics of 3D genome architecture in plant fungal pathogens.</title>
        <authorList>
            <person name="Xia C."/>
        </authorList>
    </citation>
    <scope>NUCLEOTIDE SEQUENCE [LARGE SCALE GENOMIC DNA]</scope>
    <source>
        <strain evidence="1 2">93-210</strain>
    </source>
</reference>
<evidence type="ECO:0000313" key="1">
    <source>
        <dbReference type="EMBL" id="KAI7938628.1"/>
    </source>
</evidence>
<gene>
    <name evidence="1" type="ORF">MJO28_014207</name>
</gene>
<sequence>MDAVNPTVLKTTIEAIPVLTEDNFSTWKTRITALFKLGGLKDQIINGEPALNDTDNTILCAIIIAKLSTTTHKNVVNSTNEEDAQLLWRNILRRFISNEPSNRARVYFSFASIVFDPSDIKKFITEVRKDHSLQRWRGYQTRSFNRSPGDPPQRVEVNIRK</sequence>
<protein>
    <submittedName>
        <fullName evidence="1">Uncharacterized protein</fullName>
    </submittedName>
</protein>
<organism evidence="1 2">
    <name type="scientific">Puccinia striiformis f. sp. tritici</name>
    <dbReference type="NCBI Taxonomy" id="168172"/>
    <lineage>
        <taxon>Eukaryota</taxon>
        <taxon>Fungi</taxon>
        <taxon>Dikarya</taxon>
        <taxon>Basidiomycota</taxon>
        <taxon>Pucciniomycotina</taxon>
        <taxon>Pucciniomycetes</taxon>
        <taxon>Pucciniales</taxon>
        <taxon>Pucciniaceae</taxon>
        <taxon>Puccinia</taxon>
    </lineage>
</organism>
<dbReference type="Proteomes" id="UP001060170">
    <property type="component" value="Chromosome 15"/>
</dbReference>
<reference evidence="2" key="2">
    <citation type="journal article" date="2018" name="Mol. Plant Microbe Interact.">
        <title>Genome sequence resources for the wheat stripe rust pathogen (Puccinia striiformis f. sp. tritici) and the barley stripe rust pathogen (Puccinia striiformis f. sp. hordei).</title>
        <authorList>
            <person name="Xia C."/>
            <person name="Wang M."/>
            <person name="Yin C."/>
            <person name="Cornejo O.E."/>
            <person name="Hulbert S.H."/>
            <person name="Chen X."/>
        </authorList>
    </citation>
    <scope>NUCLEOTIDE SEQUENCE [LARGE SCALE GENOMIC DNA]</scope>
    <source>
        <strain evidence="2">93-210</strain>
    </source>
</reference>